<accession>X0ZF54</accession>
<organism evidence="1">
    <name type="scientific">marine sediment metagenome</name>
    <dbReference type="NCBI Taxonomy" id="412755"/>
    <lineage>
        <taxon>unclassified sequences</taxon>
        <taxon>metagenomes</taxon>
        <taxon>ecological metagenomes</taxon>
    </lineage>
</organism>
<feature type="non-terminal residue" evidence="1">
    <location>
        <position position="92"/>
    </location>
</feature>
<dbReference type="EMBL" id="BART01000233">
    <property type="protein sequence ID" value="GAG68290.1"/>
    <property type="molecule type" value="Genomic_DNA"/>
</dbReference>
<name>X0ZF54_9ZZZZ</name>
<reference evidence="1" key="1">
    <citation type="journal article" date="2014" name="Front. Microbiol.">
        <title>High frequency of phylogenetically diverse reductive dehalogenase-homologous genes in deep subseafloor sedimentary metagenomes.</title>
        <authorList>
            <person name="Kawai M."/>
            <person name="Futagami T."/>
            <person name="Toyoda A."/>
            <person name="Takaki Y."/>
            <person name="Nishi S."/>
            <person name="Hori S."/>
            <person name="Arai W."/>
            <person name="Tsubouchi T."/>
            <person name="Morono Y."/>
            <person name="Uchiyama I."/>
            <person name="Ito T."/>
            <person name="Fujiyama A."/>
            <person name="Inagaki F."/>
            <person name="Takami H."/>
        </authorList>
    </citation>
    <scope>NUCLEOTIDE SEQUENCE</scope>
    <source>
        <strain evidence="1">Expedition CK06-06</strain>
    </source>
</reference>
<protein>
    <recommendedName>
        <fullName evidence="2">Periplasmic binding protein domain-containing protein</fullName>
    </recommendedName>
</protein>
<dbReference type="AlphaFoldDB" id="X0ZF54"/>
<dbReference type="InterPro" id="IPR028082">
    <property type="entry name" value="Peripla_BP_I"/>
</dbReference>
<evidence type="ECO:0000313" key="1">
    <source>
        <dbReference type="EMBL" id="GAG68290.1"/>
    </source>
</evidence>
<sequence>MRYLIICCTQRSAFSEGVKVGFVNAGPDDYYAQFGNVLKAVAESYGMDVTELNSDYKPEKELSNVQDLIAKGVDVIAVITAGAAGSAATIAV</sequence>
<comment type="caution">
    <text evidence="1">The sequence shown here is derived from an EMBL/GenBank/DDBJ whole genome shotgun (WGS) entry which is preliminary data.</text>
</comment>
<dbReference type="Gene3D" id="3.40.50.2300">
    <property type="match status" value="1"/>
</dbReference>
<evidence type="ECO:0008006" key="2">
    <source>
        <dbReference type="Google" id="ProtNLM"/>
    </source>
</evidence>
<proteinExistence type="predicted"/>
<gene>
    <name evidence="1" type="ORF">S01H4_01310</name>
</gene>
<dbReference type="SUPFAM" id="SSF53822">
    <property type="entry name" value="Periplasmic binding protein-like I"/>
    <property type="match status" value="1"/>
</dbReference>